<feature type="transmembrane region" description="Helical" evidence="2">
    <location>
        <begin position="237"/>
        <end position="261"/>
    </location>
</feature>
<keyword evidence="4" id="KW-1185">Reference proteome</keyword>
<dbReference type="Proteomes" id="UP000242875">
    <property type="component" value="Unassembled WGS sequence"/>
</dbReference>
<name>A0A261XZ08_9FUNG</name>
<sequence>MYQSSKHPWSHSEGILRGWVLLFLFGGMYGIAAADCVVMYSQTLNNWRTVTIPTTNTTLPTAEYLDFSLLGDNYLDALCSILLSIAISLFSTAAFLLPDYVHARLKHLCREYLLPTFYHKVSVLYAALIFLAPVILYVILDILHFYHYAVFITGLILLCQAAIACVQHIFSVLRLLQLVRITKTPTGEISNISYNVTFYRDVQLQLALSLSGCVIVYGILAFGAFGNLSGDGYVQLVQNVLSCIGLVSYLTAVVTMITALFPMIPFSERSLYAPTFQASRECVPGEHQHSYLAKDGQKRTRSRASALSLTLGDNINIDALGAGAVLSKLRKRGQRSMGTLSASSHHGERSYQILEDEQPPLPHSSKEKGHPKDTSEPINDSTTLPLTESPIEDHPHDEEHESQLATPIASTFALSALAAGPAPQEQYTYPEKTETDPTAVSNTSTATPSHTISPVSDVILPSEGMSRTTSQTTFATATDGLSEVSVPQDGSTPHGSRPTSESLIKESKEEGDSDNDDWVHGRDMALEDLHWRSVRRNTAVIIHRQEDAEAHKDAEASSSKSQSQHIPQDEEELLEDAKVDEEHEGDADSATVKGHPITE</sequence>
<keyword evidence="2" id="KW-1133">Transmembrane helix</keyword>
<feature type="region of interest" description="Disordered" evidence="1">
    <location>
        <begin position="419"/>
        <end position="519"/>
    </location>
</feature>
<evidence type="ECO:0000256" key="1">
    <source>
        <dbReference type="SAM" id="MobiDB-lite"/>
    </source>
</evidence>
<comment type="caution">
    <text evidence="3">The sequence shown here is derived from an EMBL/GenBank/DDBJ whole genome shotgun (WGS) entry which is preliminary data.</text>
</comment>
<evidence type="ECO:0000256" key="2">
    <source>
        <dbReference type="SAM" id="Phobius"/>
    </source>
</evidence>
<feature type="compositionally biased region" description="Low complexity" evidence="1">
    <location>
        <begin position="468"/>
        <end position="478"/>
    </location>
</feature>
<feature type="region of interest" description="Disordered" evidence="1">
    <location>
        <begin position="358"/>
        <end position="404"/>
    </location>
</feature>
<organism evidence="3 4">
    <name type="scientific">Bifiguratus adelaidae</name>
    <dbReference type="NCBI Taxonomy" id="1938954"/>
    <lineage>
        <taxon>Eukaryota</taxon>
        <taxon>Fungi</taxon>
        <taxon>Fungi incertae sedis</taxon>
        <taxon>Mucoromycota</taxon>
        <taxon>Mucoromycotina</taxon>
        <taxon>Endogonomycetes</taxon>
        <taxon>Endogonales</taxon>
        <taxon>Endogonales incertae sedis</taxon>
        <taxon>Bifiguratus</taxon>
    </lineage>
</organism>
<reference evidence="3 4" key="1">
    <citation type="journal article" date="2017" name="Mycologia">
        <title>Bifiguratus adelaidae, gen. et sp. nov., a new member of Mucoromycotina in endophytic and soil-dwelling habitats.</title>
        <authorList>
            <person name="Torres-Cruz T.J."/>
            <person name="Billingsley Tobias T.L."/>
            <person name="Almatruk M."/>
            <person name="Hesse C."/>
            <person name="Kuske C.R."/>
            <person name="Desiro A."/>
            <person name="Benucci G.M."/>
            <person name="Bonito G."/>
            <person name="Stajich J.E."/>
            <person name="Dunlap C."/>
            <person name="Arnold A.E."/>
            <person name="Porras-Alfaro A."/>
        </authorList>
    </citation>
    <scope>NUCLEOTIDE SEQUENCE [LARGE SCALE GENOMIC DNA]</scope>
    <source>
        <strain evidence="3 4">AZ0501</strain>
    </source>
</reference>
<feature type="transmembrane region" description="Helical" evidence="2">
    <location>
        <begin position="206"/>
        <end position="225"/>
    </location>
</feature>
<keyword evidence="2" id="KW-0472">Membrane</keyword>
<dbReference type="EMBL" id="MVBO01000083">
    <property type="protein sequence ID" value="OZJ03484.1"/>
    <property type="molecule type" value="Genomic_DNA"/>
</dbReference>
<feature type="transmembrane region" description="Helical" evidence="2">
    <location>
        <begin position="20"/>
        <end position="40"/>
    </location>
</feature>
<feature type="compositionally biased region" description="Basic and acidic residues" evidence="1">
    <location>
        <begin position="364"/>
        <end position="375"/>
    </location>
</feature>
<feature type="transmembrane region" description="Helical" evidence="2">
    <location>
        <begin position="145"/>
        <end position="170"/>
    </location>
</feature>
<proteinExistence type="predicted"/>
<feature type="compositionally biased region" description="Polar residues" evidence="1">
    <location>
        <begin position="556"/>
        <end position="566"/>
    </location>
</feature>
<feature type="compositionally biased region" description="Polar residues" evidence="1">
    <location>
        <begin position="436"/>
        <end position="454"/>
    </location>
</feature>
<evidence type="ECO:0000313" key="3">
    <source>
        <dbReference type="EMBL" id="OZJ03484.1"/>
    </source>
</evidence>
<feature type="compositionally biased region" description="Polar residues" evidence="1">
    <location>
        <begin position="488"/>
        <end position="502"/>
    </location>
</feature>
<keyword evidence="2" id="KW-0812">Transmembrane</keyword>
<feature type="compositionally biased region" description="Basic and acidic residues" evidence="1">
    <location>
        <begin position="391"/>
        <end position="402"/>
    </location>
</feature>
<feature type="transmembrane region" description="Helical" evidence="2">
    <location>
        <begin position="74"/>
        <end position="97"/>
    </location>
</feature>
<gene>
    <name evidence="3" type="ORF">BZG36_04021</name>
</gene>
<feature type="compositionally biased region" description="Basic and acidic residues" evidence="1">
    <location>
        <begin position="543"/>
        <end position="555"/>
    </location>
</feature>
<protein>
    <submittedName>
        <fullName evidence="3">Uncharacterized protein</fullName>
    </submittedName>
</protein>
<dbReference type="AlphaFoldDB" id="A0A261XZ08"/>
<feature type="transmembrane region" description="Helical" evidence="2">
    <location>
        <begin position="117"/>
        <end position="139"/>
    </location>
</feature>
<feature type="region of interest" description="Disordered" evidence="1">
    <location>
        <begin position="542"/>
        <end position="599"/>
    </location>
</feature>
<accession>A0A261XZ08</accession>
<evidence type="ECO:0000313" key="4">
    <source>
        <dbReference type="Proteomes" id="UP000242875"/>
    </source>
</evidence>
<feature type="compositionally biased region" description="Polar residues" evidence="1">
    <location>
        <begin position="376"/>
        <end position="386"/>
    </location>
</feature>